<reference evidence="1 2" key="1">
    <citation type="submission" date="2020-10" db="EMBL/GenBank/DDBJ databases">
        <authorList>
            <person name="Castelo-Branco R."/>
            <person name="Eusebio N."/>
            <person name="Adriana R."/>
            <person name="Vieira A."/>
            <person name="Brugerolle De Fraissinette N."/>
            <person name="Rezende De Castro R."/>
            <person name="Schneider M.P."/>
            <person name="Vasconcelos V."/>
            <person name="Leao P.N."/>
        </authorList>
    </citation>
    <scope>NUCLEOTIDE SEQUENCE [LARGE SCALE GENOMIC DNA]</scope>
    <source>
        <strain evidence="1 2">LEGE 07299</strain>
    </source>
</reference>
<dbReference type="InterPro" id="IPR027417">
    <property type="entry name" value="P-loop_NTPase"/>
</dbReference>
<dbReference type="SUPFAM" id="SSF52540">
    <property type="entry name" value="P-loop containing nucleoside triphosphate hydrolases"/>
    <property type="match status" value="1"/>
</dbReference>
<dbReference type="EMBL" id="JADEXF010000297">
    <property type="protein sequence ID" value="MBE9105447.1"/>
    <property type="molecule type" value="Genomic_DNA"/>
</dbReference>
<keyword evidence="2" id="KW-1185">Reference proteome</keyword>
<comment type="caution">
    <text evidence="1">The sequence shown here is derived from an EMBL/GenBank/DDBJ whole genome shotgun (WGS) entry which is preliminary data.</text>
</comment>
<accession>A0ABR9TZA6</accession>
<dbReference type="Proteomes" id="UP000647836">
    <property type="component" value="Unassembled WGS sequence"/>
</dbReference>
<sequence>MPTFVVSHNLRAVEQADLVFYIEDGQILEQGTHKELLHLSGRYSAMYALKSARTSHENGVYAVEI</sequence>
<organism evidence="1 2">
    <name type="scientific">Nostoc cf. edaphicum LEGE 07299</name>
    <dbReference type="NCBI Taxonomy" id="2777974"/>
    <lineage>
        <taxon>Bacteria</taxon>
        <taxon>Bacillati</taxon>
        <taxon>Cyanobacteriota</taxon>
        <taxon>Cyanophyceae</taxon>
        <taxon>Nostocales</taxon>
        <taxon>Nostocaceae</taxon>
        <taxon>Nostoc</taxon>
    </lineage>
</organism>
<dbReference type="Gene3D" id="3.40.50.300">
    <property type="entry name" value="P-loop containing nucleotide triphosphate hydrolases"/>
    <property type="match status" value="1"/>
</dbReference>
<protein>
    <submittedName>
        <fullName evidence="1">Uncharacterized protein</fullName>
    </submittedName>
</protein>
<dbReference type="RefSeq" id="WP_194043627.1">
    <property type="nucleotide sequence ID" value="NZ_JADEXF010000297.1"/>
</dbReference>
<evidence type="ECO:0000313" key="2">
    <source>
        <dbReference type="Proteomes" id="UP000647836"/>
    </source>
</evidence>
<gene>
    <name evidence="1" type="ORF">IQ229_10995</name>
</gene>
<evidence type="ECO:0000313" key="1">
    <source>
        <dbReference type="EMBL" id="MBE9105447.1"/>
    </source>
</evidence>
<name>A0ABR9TZA6_9NOSO</name>
<proteinExistence type="predicted"/>